<dbReference type="GO" id="GO:0006545">
    <property type="term" value="P:glycine biosynthetic process"/>
    <property type="evidence" value="ECO:0007669"/>
    <property type="project" value="TreeGrafter"/>
</dbReference>
<dbReference type="PANTHER" id="PTHR48097">
    <property type="entry name" value="L-THREONINE ALDOLASE-RELATED"/>
    <property type="match status" value="1"/>
</dbReference>
<dbReference type="InterPro" id="IPR023603">
    <property type="entry name" value="Low_specificity_L-TA-like"/>
</dbReference>
<comment type="catalytic activity">
    <reaction evidence="5">
        <text>L-threonine = acetaldehyde + glycine</text>
        <dbReference type="Rhea" id="RHEA:19625"/>
        <dbReference type="ChEBI" id="CHEBI:15343"/>
        <dbReference type="ChEBI" id="CHEBI:57305"/>
        <dbReference type="ChEBI" id="CHEBI:57926"/>
        <dbReference type="EC" id="4.1.2.48"/>
    </reaction>
</comment>
<dbReference type="EMBL" id="BTFZ01000012">
    <property type="protein sequence ID" value="GMM37680.1"/>
    <property type="molecule type" value="Genomic_DNA"/>
</dbReference>
<evidence type="ECO:0000256" key="9">
    <source>
        <dbReference type="PIRSR" id="PIRSR017617-1"/>
    </source>
</evidence>
<evidence type="ECO:0000256" key="4">
    <source>
        <dbReference type="ARBA" id="ARBA00023239"/>
    </source>
</evidence>
<accession>A0AAV5QSV1</accession>
<evidence type="ECO:0000259" key="11">
    <source>
        <dbReference type="Pfam" id="PF01212"/>
    </source>
</evidence>
<dbReference type="GO" id="GO:0008732">
    <property type="term" value="F:L-allo-threonine aldolase activity"/>
    <property type="evidence" value="ECO:0007669"/>
    <property type="project" value="TreeGrafter"/>
</dbReference>
<dbReference type="GeneID" id="90075655"/>
<sequence>MASQDYKSPTHNDFRSDTFTTPSPTIIQAASTCSLGDDDYYEDPDTNELGAYVAELSGKESGLYCVSGVMSNQIGLRSLLYQPPYSILCDSRAHVYRYEGAGLSMLSNAMVYPVIPSNGLYMTLEDIKKHIVLSEEYYFATTRVISLENTISGVVVPIEEIARICAWAKTVGVKTHLDGARLWNASAATGVSIKEYCQHFDTVSLCLSKGIGAPIGSVLVADKETIKIGKRFRKQLGGNLRQAGVITSMAMVALKMNFPNALKYTHEVAKEVAELCTKNDIKLLYPTDTNFVWLDFSEQPEGTAQKFNELGKKNGIRLSGNRIGIHYQISKESVEALKRTILELYQK</sequence>
<dbReference type="PIRSF" id="PIRSF017617">
    <property type="entry name" value="Thr_aldolase"/>
    <property type="match status" value="1"/>
</dbReference>
<keyword evidence="3" id="KW-0663">Pyridoxal phosphate</keyword>
<dbReference type="Gene3D" id="3.90.1150.10">
    <property type="entry name" value="Aspartate Aminotransferase, domain 1"/>
    <property type="match status" value="1"/>
</dbReference>
<comment type="similarity">
    <text evidence="2">Belongs to the threonine aldolase family.</text>
</comment>
<dbReference type="AlphaFoldDB" id="A0AAV5QSV1"/>
<dbReference type="NCBIfam" id="NF041359">
    <property type="entry name" value="GntG_guanitoxin"/>
    <property type="match status" value="1"/>
</dbReference>
<comment type="cofactor">
    <cofactor evidence="1">
        <name>pyridoxal 5'-phosphate</name>
        <dbReference type="ChEBI" id="CHEBI:597326"/>
    </cofactor>
</comment>
<evidence type="ECO:0000313" key="12">
    <source>
        <dbReference type="EMBL" id="GMM37680.1"/>
    </source>
</evidence>
<evidence type="ECO:0000256" key="6">
    <source>
        <dbReference type="ARBA" id="ARBA00050939"/>
    </source>
</evidence>
<organism evidence="12 13">
    <name type="scientific">Saccharomycopsis crataegensis</name>
    <dbReference type="NCBI Taxonomy" id="43959"/>
    <lineage>
        <taxon>Eukaryota</taxon>
        <taxon>Fungi</taxon>
        <taxon>Dikarya</taxon>
        <taxon>Ascomycota</taxon>
        <taxon>Saccharomycotina</taxon>
        <taxon>Saccharomycetes</taxon>
        <taxon>Saccharomycopsidaceae</taxon>
        <taxon>Saccharomycopsis</taxon>
    </lineage>
</organism>
<dbReference type="Proteomes" id="UP001360560">
    <property type="component" value="Unassembled WGS sequence"/>
</dbReference>
<gene>
    <name evidence="12" type="ORF">DASC09_050050</name>
</gene>
<keyword evidence="13" id="KW-1185">Reference proteome</keyword>
<proteinExistence type="inferred from homology"/>
<feature type="modified residue" description="N6-(pyridoxal phosphate)lysine" evidence="9">
    <location>
        <position position="209"/>
    </location>
</feature>
<comment type="pathway">
    <text evidence="7">Amino-acid degradation; L-threonine degradation via aldolase pathway; acetaldehyde and glycine from L-threonine: step 1/1.</text>
</comment>
<evidence type="ECO:0000256" key="5">
    <source>
        <dbReference type="ARBA" id="ARBA00050410"/>
    </source>
</evidence>
<evidence type="ECO:0000256" key="10">
    <source>
        <dbReference type="SAM" id="MobiDB-lite"/>
    </source>
</evidence>
<dbReference type="CDD" id="cd06502">
    <property type="entry name" value="TA_like"/>
    <property type="match status" value="1"/>
</dbReference>
<dbReference type="PANTHER" id="PTHR48097:SF9">
    <property type="entry name" value="L-THREONINE ALDOLASE"/>
    <property type="match status" value="1"/>
</dbReference>
<dbReference type="InterPro" id="IPR015422">
    <property type="entry name" value="PyrdxlP-dep_Trfase_small"/>
</dbReference>
<dbReference type="RefSeq" id="XP_064854676.1">
    <property type="nucleotide sequence ID" value="XM_064998604.1"/>
</dbReference>
<comment type="caution">
    <text evidence="12">The sequence shown here is derived from an EMBL/GenBank/DDBJ whole genome shotgun (WGS) entry which is preliminary data.</text>
</comment>
<dbReference type="InterPro" id="IPR015421">
    <property type="entry name" value="PyrdxlP-dep_Trfase_major"/>
</dbReference>
<protein>
    <recommendedName>
        <fullName evidence="8">low-specificity L-threonine aldolase</fullName>
        <ecNumber evidence="8">4.1.2.48</ecNumber>
    </recommendedName>
</protein>
<evidence type="ECO:0000256" key="2">
    <source>
        <dbReference type="ARBA" id="ARBA00006966"/>
    </source>
</evidence>
<feature type="region of interest" description="Disordered" evidence="10">
    <location>
        <begin position="1"/>
        <end position="22"/>
    </location>
</feature>
<evidence type="ECO:0000256" key="3">
    <source>
        <dbReference type="ARBA" id="ARBA00022898"/>
    </source>
</evidence>
<dbReference type="GO" id="GO:0006567">
    <property type="term" value="P:L-threonine catabolic process"/>
    <property type="evidence" value="ECO:0007669"/>
    <property type="project" value="TreeGrafter"/>
</dbReference>
<dbReference type="InterPro" id="IPR015424">
    <property type="entry name" value="PyrdxlP-dep_Trfase"/>
</dbReference>
<feature type="domain" description="Aromatic amino acid beta-eliminating lyase/threonine aldolase" evidence="11">
    <location>
        <begin position="13"/>
        <end position="297"/>
    </location>
</feature>
<dbReference type="GO" id="GO:0005829">
    <property type="term" value="C:cytosol"/>
    <property type="evidence" value="ECO:0007669"/>
    <property type="project" value="TreeGrafter"/>
</dbReference>
<evidence type="ECO:0000313" key="13">
    <source>
        <dbReference type="Proteomes" id="UP001360560"/>
    </source>
</evidence>
<dbReference type="InterPro" id="IPR001597">
    <property type="entry name" value="ArAA_b-elim_lyase/Thr_aldolase"/>
</dbReference>
<dbReference type="SUPFAM" id="SSF53383">
    <property type="entry name" value="PLP-dependent transferases"/>
    <property type="match status" value="1"/>
</dbReference>
<dbReference type="Gene3D" id="3.40.640.10">
    <property type="entry name" value="Type I PLP-dependent aspartate aminotransferase-like (Major domain)"/>
    <property type="match status" value="1"/>
</dbReference>
<dbReference type="Pfam" id="PF01212">
    <property type="entry name" value="Beta_elim_lyase"/>
    <property type="match status" value="1"/>
</dbReference>
<keyword evidence="4" id="KW-0456">Lyase</keyword>
<comment type="catalytic activity">
    <reaction evidence="6">
        <text>L-allo-threonine = acetaldehyde + glycine</text>
        <dbReference type="Rhea" id="RHEA:26209"/>
        <dbReference type="ChEBI" id="CHEBI:15343"/>
        <dbReference type="ChEBI" id="CHEBI:57305"/>
        <dbReference type="ChEBI" id="CHEBI:58585"/>
        <dbReference type="EC" id="4.1.2.48"/>
    </reaction>
</comment>
<dbReference type="EC" id="4.1.2.48" evidence="8"/>
<evidence type="ECO:0000256" key="8">
    <source>
        <dbReference type="ARBA" id="ARBA00066573"/>
    </source>
</evidence>
<evidence type="ECO:0000256" key="1">
    <source>
        <dbReference type="ARBA" id="ARBA00001933"/>
    </source>
</evidence>
<evidence type="ECO:0000256" key="7">
    <source>
        <dbReference type="ARBA" id="ARBA00060555"/>
    </source>
</evidence>
<reference evidence="12 13" key="1">
    <citation type="journal article" date="2023" name="Elife">
        <title>Identification of key yeast species and microbe-microbe interactions impacting larval growth of Drosophila in the wild.</title>
        <authorList>
            <person name="Mure A."/>
            <person name="Sugiura Y."/>
            <person name="Maeda R."/>
            <person name="Honda K."/>
            <person name="Sakurai N."/>
            <person name="Takahashi Y."/>
            <person name="Watada M."/>
            <person name="Katoh T."/>
            <person name="Gotoh A."/>
            <person name="Gotoh Y."/>
            <person name="Taniguchi I."/>
            <person name="Nakamura K."/>
            <person name="Hayashi T."/>
            <person name="Katayama T."/>
            <person name="Uemura T."/>
            <person name="Hattori Y."/>
        </authorList>
    </citation>
    <scope>NUCLEOTIDE SEQUENCE [LARGE SCALE GENOMIC DNA]</scope>
    <source>
        <strain evidence="12 13">SC-9</strain>
    </source>
</reference>
<name>A0AAV5QSV1_9ASCO</name>
<dbReference type="FunFam" id="3.40.640.10:FF:000030">
    <property type="entry name" value="Low-specificity L-threonine aldolase"/>
    <property type="match status" value="1"/>
</dbReference>